<feature type="transmembrane region" description="Helical" evidence="6">
    <location>
        <begin position="305"/>
        <end position="325"/>
    </location>
</feature>
<feature type="transmembrane region" description="Helical" evidence="6">
    <location>
        <begin position="9"/>
        <end position="31"/>
    </location>
</feature>
<dbReference type="RefSeq" id="WP_210512437.1">
    <property type="nucleotide sequence ID" value="NZ_JAFIDN010000008.1"/>
</dbReference>
<dbReference type="PANTHER" id="PTHR33529:SF8">
    <property type="entry name" value="PERMEASE, YJGP_YJGQ FAMILY"/>
    <property type="match status" value="1"/>
</dbReference>
<keyword evidence="4 6" id="KW-1133">Transmembrane helix</keyword>
<keyword evidence="8" id="KW-1185">Reference proteome</keyword>
<keyword evidence="3 6" id="KW-0812">Transmembrane</keyword>
<feature type="transmembrane region" description="Helical" evidence="6">
    <location>
        <begin position="279"/>
        <end position="298"/>
    </location>
</feature>
<dbReference type="InterPro" id="IPR005495">
    <property type="entry name" value="LptG/LptF_permease"/>
</dbReference>
<sequence>MIKTFDKYIFFRMLLTSSFVVGLLIFIFIIIDFSENSGEFTDRGASLSEIWYDYYLNYIPEMIRLVSPVAVFAACLWLTGQMANRLEIIALRAAGISLYRLLAPYMVFAILVAATISYLDGYVVPRSNAIRAEFEQKYIMNRTERLDRNRIFRQESPDRLMLVNYFDIRQKTGYRVTFYTFDDDKLTETMEVGRISWQDSTEKWRLVNGTIKKFNDRGYEEISFDERDTTLNLYPRDFGRTSSDVYQLTYPEIRDYLESIERSGAGGIDMPKVQYYGKLSYPFSIILVTIIGVAVASVRRKGGRGVHIAVGLVISFLYLALMKLFEPFGYTGAMDPMHAAIAPHGIFFIVALFLLFSARK</sequence>
<protein>
    <submittedName>
        <fullName evidence="7">LptF/LptG family permease</fullName>
    </submittedName>
</protein>
<comment type="caution">
    <text evidence="7">The sequence shown here is derived from an EMBL/GenBank/DDBJ whole genome shotgun (WGS) entry which is preliminary data.</text>
</comment>
<dbReference type="AlphaFoldDB" id="A0A8J7RKT8"/>
<evidence type="ECO:0000256" key="2">
    <source>
        <dbReference type="ARBA" id="ARBA00022475"/>
    </source>
</evidence>
<feature type="transmembrane region" description="Helical" evidence="6">
    <location>
        <begin position="337"/>
        <end position="356"/>
    </location>
</feature>
<evidence type="ECO:0000256" key="3">
    <source>
        <dbReference type="ARBA" id="ARBA00022692"/>
    </source>
</evidence>
<evidence type="ECO:0000313" key="8">
    <source>
        <dbReference type="Proteomes" id="UP000673975"/>
    </source>
</evidence>
<feature type="transmembrane region" description="Helical" evidence="6">
    <location>
        <begin position="101"/>
        <end position="119"/>
    </location>
</feature>
<feature type="transmembrane region" description="Helical" evidence="6">
    <location>
        <begin position="62"/>
        <end position="80"/>
    </location>
</feature>
<evidence type="ECO:0000256" key="6">
    <source>
        <dbReference type="SAM" id="Phobius"/>
    </source>
</evidence>
<keyword evidence="2" id="KW-1003">Cell membrane</keyword>
<comment type="subcellular location">
    <subcellularLocation>
        <location evidence="1">Cell membrane</location>
        <topology evidence="1">Multi-pass membrane protein</topology>
    </subcellularLocation>
</comment>
<dbReference type="EMBL" id="JAFIDN010000008">
    <property type="protein sequence ID" value="MBP3193117.1"/>
    <property type="molecule type" value="Genomic_DNA"/>
</dbReference>
<gene>
    <name evidence="7" type="ORF">NATSA_10620</name>
</gene>
<dbReference type="Proteomes" id="UP000673975">
    <property type="component" value="Unassembled WGS sequence"/>
</dbReference>
<proteinExistence type="predicted"/>
<evidence type="ECO:0000256" key="5">
    <source>
        <dbReference type="ARBA" id="ARBA00023136"/>
    </source>
</evidence>
<dbReference type="GO" id="GO:0015920">
    <property type="term" value="P:lipopolysaccharide transport"/>
    <property type="evidence" value="ECO:0007669"/>
    <property type="project" value="TreeGrafter"/>
</dbReference>
<dbReference type="Pfam" id="PF03739">
    <property type="entry name" value="LptF_LptG"/>
    <property type="match status" value="1"/>
</dbReference>
<accession>A0A8J7RKT8</accession>
<keyword evidence="5 6" id="KW-0472">Membrane</keyword>
<organism evidence="7 8">
    <name type="scientific">Natronogracilivirga saccharolytica</name>
    <dbReference type="NCBI Taxonomy" id="2812953"/>
    <lineage>
        <taxon>Bacteria</taxon>
        <taxon>Pseudomonadati</taxon>
        <taxon>Balneolota</taxon>
        <taxon>Balneolia</taxon>
        <taxon>Balneolales</taxon>
        <taxon>Cyclonatronaceae</taxon>
        <taxon>Natronogracilivirga</taxon>
    </lineage>
</organism>
<evidence type="ECO:0000256" key="1">
    <source>
        <dbReference type="ARBA" id="ARBA00004651"/>
    </source>
</evidence>
<dbReference type="GO" id="GO:0043190">
    <property type="term" value="C:ATP-binding cassette (ABC) transporter complex"/>
    <property type="evidence" value="ECO:0007669"/>
    <property type="project" value="TreeGrafter"/>
</dbReference>
<evidence type="ECO:0000256" key="4">
    <source>
        <dbReference type="ARBA" id="ARBA00022989"/>
    </source>
</evidence>
<name>A0A8J7RKT8_9BACT</name>
<reference evidence="7" key="1">
    <citation type="submission" date="2021-02" db="EMBL/GenBank/DDBJ databases">
        <title>Natronogracilivirga saccharolytica gen. nov. sp. nov. a new anaerobic, haloalkiliphilic carbohydrate-fermenting bacterium from soda lake and proposing of Cyclonatronumiaceae fam. nov. in the phylum Balneolaeota.</title>
        <authorList>
            <person name="Zhilina T.N."/>
            <person name="Sorokin D.Y."/>
            <person name="Zavarzina D.G."/>
            <person name="Toshchakov S.V."/>
            <person name="Kublanov I.V."/>
        </authorList>
    </citation>
    <scope>NUCLEOTIDE SEQUENCE</scope>
    <source>
        <strain evidence="7">Z-1702</strain>
    </source>
</reference>
<dbReference type="PANTHER" id="PTHR33529">
    <property type="entry name" value="SLR0882 PROTEIN-RELATED"/>
    <property type="match status" value="1"/>
</dbReference>
<evidence type="ECO:0000313" key="7">
    <source>
        <dbReference type="EMBL" id="MBP3193117.1"/>
    </source>
</evidence>